<dbReference type="GO" id="GO:0003964">
    <property type="term" value="F:RNA-directed DNA polymerase activity"/>
    <property type="evidence" value="ECO:0007669"/>
    <property type="project" value="UniProtKB-KW"/>
</dbReference>
<evidence type="ECO:0000259" key="8">
    <source>
        <dbReference type="Pfam" id="PF17917"/>
    </source>
</evidence>
<dbReference type="AlphaFoldDB" id="A0A4C1XF09"/>
<accession>A0A4C1XF09</accession>
<feature type="region of interest" description="Disordered" evidence="7">
    <location>
        <begin position="358"/>
        <end position="415"/>
    </location>
</feature>
<keyword evidence="2" id="KW-0548">Nucleotidyltransferase</keyword>
<protein>
    <submittedName>
        <fullName evidence="9">Retrovirus-related Pol polyprotein from transposon 297</fullName>
    </submittedName>
</protein>
<keyword evidence="6" id="KW-0695">RNA-directed DNA polymerase</keyword>
<comment type="caution">
    <text evidence="9">The sequence shown here is derived from an EMBL/GenBank/DDBJ whole genome shotgun (WGS) entry which is preliminary data.</text>
</comment>
<evidence type="ECO:0000256" key="6">
    <source>
        <dbReference type="ARBA" id="ARBA00022918"/>
    </source>
</evidence>
<dbReference type="STRING" id="151549.A0A4C1XF09"/>
<dbReference type="CDD" id="cd09274">
    <property type="entry name" value="RNase_HI_RT_Ty3"/>
    <property type="match status" value="1"/>
</dbReference>
<name>A0A4C1XF09_EUMVA</name>
<gene>
    <name evidence="9" type="primary">pol</name>
    <name evidence="9" type="ORF">EVAR_51166_1</name>
</gene>
<organism evidence="9 10">
    <name type="scientific">Eumeta variegata</name>
    <name type="common">Bagworm moth</name>
    <name type="synonym">Eumeta japonica</name>
    <dbReference type="NCBI Taxonomy" id="151549"/>
    <lineage>
        <taxon>Eukaryota</taxon>
        <taxon>Metazoa</taxon>
        <taxon>Ecdysozoa</taxon>
        <taxon>Arthropoda</taxon>
        <taxon>Hexapoda</taxon>
        <taxon>Insecta</taxon>
        <taxon>Pterygota</taxon>
        <taxon>Neoptera</taxon>
        <taxon>Endopterygota</taxon>
        <taxon>Lepidoptera</taxon>
        <taxon>Glossata</taxon>
        <taxon>Ditrysia</taxon>
        <taxon>Tineoidea</taxon>
        <taxon>Psychidae</taxon>
        <taxon>Oiketicinae</taxon>
        <taxon>Eumeta</taxon>
    </lineage>
</organism>
<evidence type="ECO:0000256" key="3">
    <source>
        <dbReference type="ARBA" id="ARBA00022722"/>
    </source>
</evidence>
<dbReference type="InterPro" id="IPR043128">
    <property type="entry name" value="Rev_trsase/Diguanyl_cyclase"/>
</dbReference>
<keyword evidence="4" id="KW-0255">Endonuclease</keyword>
<dbReference type="GO" id="GO:0004519">
    <property type="term" value="F:endonuclease activity"/>
    <property type="evidence" value="ECO:0007669"/>
    <property type="project" value="UniProtKB-KW"/>
</dbReference>
<feature type="domain" description="Reverse transcriptase RNase H-like" evidence="8">
    <location>
        <begin position="516"/>
        <end position="619"/>
    </location>
</feature>
<evidence type="ECO:0000313" key="10">
    <source>
        <dbReference type="Proteomes" id="UP000299102"/>
    </source>
</evidence>
<evidence type="ECO:0000256" key="4">
    <source>
        <dbReference type="ARBA" id="ARBA00022759"/>
    </source>
</evidence>
<evidence type="ECO:0000256" key="7">
    <source>
        <dbReference type="SAM" id="MobiDB-lite"/>
    </source>
</evidence>
<dbReference type="FunFam" id="3.30.70.270:FF:000026">
    <property type="entry name" value="Transposon Ty3-G Gag-Pol polyprotein"/>
    <property type="match status" value="1"/>
</dbReference>
<dbReference type="Proteomes" id="UP000299102">
    <property type="component" value="Unassembled WGS sequence"/>
</dbReference>
<feature type="compositionally biased region" description="Low complexity" evidence="7">
    <location>
        <begin position="77"/>
        <end position="93"/>
    </location>
</feature>
<sequence length="621" mass="69399">MYSNNRYSHQKDKLSHWVYTSITPSPRVKPTTPCYTSLLRGPATSPVHPVYEQPVPIQISYEAPEDLVNKLIVRVTSVSSRASSPSPSRSQSPIKVTKRKNKRQASLSSSNEVATCSDSTVVETNSESEKSETSFPKKQTSTEKNVQKNESGPQPAGDTPTIAATSAQVVPGGALKVTGINLTVPLKLKPPILSFCAKAPTIKILCPDIKTCRRLIKYLVDNEVQFHTYALKEERKLKTVIRGIPADFGVDGIKTDLCGQGFSVHSMHRIVRRDGSRLWLVPAVLLKILLKVLPKVDEAKLIFKILIKCAVFGSPSRSPGQCHRYQHYGQVKLQKTFEHAHSTSLELGKLPYPYGKKSKPPPGCRFPPRLHTLHQPEGENTAPVLPGSRTGAAQGDHPERAPRAASVPDGSSSGIIRRGHTNYFGHIISKNGIKPNPAKVKAVQTFPVPKNSRDIKAFLGSTGYYRRFIPNFSEITKPLTSLLKKNVAFRWTEIQQESFEKCKRILINPPILQYPNFSKEFILTTDASIHAIGAILSQGEIGKDLPIAYASRTLNKAEFNYSTIERELLAIIWSVKHFRPYLFGRKFKIVTDHKPLTWLFSVKDPGSRLVRWRLKLEEYEY</sequence>
<dbReference type="PANTHER" id="PTHR37984:SF5">
    <property type="entry name" value="PROTEIN NYNRIN-LIKE"/>
    <property type="match status" value="1"/>
</dbReference>
<reference evidence="9 10" key="1">
    <citation type="journal article" date="2019" name="Commun. Biol.">
        <title>The bagworm genome reveals a unique fibroin gene that provides high tensile strength.</title>
        <authorList>
            <person name="Kono N."/>
            <person name="Nakamura H."/>
            <person name="Ohtoshi R."/>
            <person name="Tomita M."/>
            <person name="Numata K."/>
            <person name="Arakawa K."/>
        </authorList>
    </citation>
    <scope>NUCLEOTIDE SEQUENCE [LARGE SCALE GENOMIC DNA]</scope>
</reference>
<keyword evidence="1" id="KW-0808">Transferase</keyword>
<dbReference type="Pfam" id="PF17917">
    <property type="entry name" value="RT_RNaseH"/>
    <property type="match status" value="1"/>
</dbReference>
<dbReference type="PANTHER" id="PTHR37984">
    <property type="entry name" value="PROTEIN CBG26694"/>
    <property type="match status" value="1"/>
</dbReference>
<dbReference type="SUPFAM" id="SSF56672">
    <property type="entry name" value="DNA/RNA polymerases"/>
    <property type="match status" value="1"/>
</dbReference>
<feature type="compositionally biased region" description="Polar residues" evidence="7">
    <location>
        <begin position="136"/>
        <end position="152"/>
    </location>
</feature>
<dbReference type="InterPro" id="IPR041373">
    <property type="entry name" value="RT_RNaseH"/>
</dbReference>
<evidence type="ECO:0000256" key="1">
    <source>
        <dbReference type="ARBA" id="ARBA00022679"/>
    </source>
</evidence>
<feature type="region of interest" description="Disordered" evidence="7">
    <location>
        <begin position="77"/>
        <end position="161"/>
    </location>
</feature>
<dbReference type="OrthoDB" id="427924at2759"/>
<dbReference type="EMBL" id="BGZK01000802">
    <property type="protein sequence ID" value="GBP61034.1"/>
    <property type="molecule type" value="Genomic_DNA"/>
</dbReference>
<dbReference type="Gene3D" id="3.30.70.270">
    <property type="match status" value="1"/>
</dbReference>
<evidence type="ECO:0000313" key="9">
    <source>
        <dbReference type="EMBL" id="GBP61034.1"/>
    </source>
</evidence>
<keyword evidence="3" id="KW-0540">Nuclease</keyword>
<keyword evidence="5" id="KW-0378">Hydrolase</keyword>
<dbReference type="GO" id="GO:0016787">
    <property type="term" value="F:hydrolase activity"/>
    <property type="evidence" value="ECO:0007669"/>
    <property type="project" value="UniProtKB-KW"/>
</dbReference>
<dbReference type="Gene3D" id="3.10.20.370">
    <property type="match status" value="1"/>
</dbReference>
<dbReference type="InterPro" id="IPR043502">
    <property type="entry name" value="DNA/RNA_pol_sf"/>
</dbReference>
<evidence type="ECO:0000256" key="5">
    <source>
        <dbReference type="ARBA" id="ARBA00022801"/>
    </source>
</evidence>
<dbReference type="FunFam" id="3.10.20.370:FF:000001">
    <property type="entry name" value="Retrovirus-related Pol polyprotein from transposon 17.6-like protein"/>
    <property type="match status" value="1"/>
</dbReference>
<keyword evidence="10" id="KW-1185">Reference proteome</keyword>
<dbReference type="InterPro" id="IPR050951">
    <property type="entry name" value="Retrovirus_Pol_polyprotein"/>
</dbReference>
<feature type="compositionally biased region" description="Polar residues" evidence="7">
    <location>
        <begin position="104"/>
        <end position="116"/>
    </location>
</feature>
<proteinExistence type="predicted"/>
<evidence type="ECO:0000256" key="2">
    <source>
        <dbReference type="ARBA" id="ARBA00022695"/>
    </source>
</evidence>